<sequence length="166" mass="18281">MAASLSGRNITRLHDVVHWKKRSKGVMIFDFSNSLTGPTKRRPAERLAQILVTNFPAMALAPAHNHEVRFSASPADHPLTVMLRGDERAEALLQMDTQGPSGSGQSISANQTHYQGDEYVCHNPPCTATPKMEPLHMPVGWRAAMDTHATGIQTAHQTFRPQTGNY</sequence>
<evidence type="ECO:0000313" key="2">
    <source>
        <dbReference type="Proteomes" id="UP000704712"/>
    </source>
</evidence>
<accession>A0A8S9UF67</accession>
<dbReference type="Proteomes" id="UP000704712">
    <property type="component" value="Unassembled WGS sequence"/>
</dbReference>
<dbReference type="EMBL" id="JAACNO010001742">
    <property type="protein sequence ID" value="KAF4138122.1"/>
    <property type="molecule type" value="Genomic_DNA"/>
</dbReference>
<reference evidence="1" key="1">
    <citation type="submission" date="2020-03" db="EMBL/GenBank/DDBJ databases">
        <title>Hybrid Assembly of Korean Phytophthora infestans isolates.</title>
        <authorList>
            <person name="Prokchorchik M."/>
            <person name="Lee Y."/>
            <person name="Seo J."/>
            <person name="Cho J.-H."/>
            <person name="Park Y.-E."/>
            <person name="Jang D.-C."/>
            <person name="Im J.-S."/>
            <person name="Choi J.-G."/>
            <person name="Park H.-J."/>
            <person name="Lee G.-B."/>
            <person name="Lee Y.-G."/>
            <person name="Hong S.-Y."/>
            <person name="Cho K."/>
            <person name="Sohn K.H."/>
        </authorList>
    </citation>
    <scope>NUCLEOTIDE SEQUENCE</scope>
    <source>
        <strain evidence="1">KR_2_A2</strain>
    </source>
</reference>
<organism evidence="1 2">
    <name type="scientific">Phytophthora infestans</name>
    <name type="common">Potato late blight agent</name>
    <name type="synonym">Botrytis infestans</name>
    <dbReference type="NCBI Taxonomy" id="4787"/>
    <lineage>
        <taxon>Eukaryota</taxon>
        <taxon>Sar</taxon>
        <taxon>Stramenopiles</taxon>
        <taxon>Oomycota</taxon>
        <taxon>Peronosporomycetes</taxon>
        <taxon>Peronosporales</taxon>
        <taxon>Peronosporaceae</taxon>
        <taxon>Phytophthora</taxon>
    </lineage>
</organism>
<comment type="caution">
    <text evidence="1">The sequence shown here is derived from an EMBL/GenBank/DDBJ whole genome shotgun (WGS) entry which is preliminary data.</text>
</comment>
<proteinExistence type="predicted"/>
<protein>
    <submittedName>
        <fullName evidence="1">Uncharacterized protein</fullName>
    </submittedName>
</protein>
<gene>
    <name evidence="1" type="ORF">GN958_ATG12731</name>
</gene>
<dbReference type="AlphaFoldDB" id="A0A8S9UF67"/>
<name>A0A8S9UF67_PHYIN</name>
<evidence type="ECO:0000313" key="1">
    <source>
        <dbReference type="EMBL" id="KAF4138122.1"/>
    </source>
</evidence>